<sequence length="75" mass="8490">MSLRRRVEQFSRSEGRTTGPHHHGYSSNLQFGRPTPQLQRLAAANPLFTVDAFFDFVASDNSSSARFMMYPASRP</sequence>
<proteinExistence type="predicted"/>
<protein>
    <submittedName>
        <fullName evidence="2">Uncharacterized protein</fullName>
    </submittedName>
</protein>
<name>A0ABV0ZJ86_9TELE</name>
<dbReference type="Proteomes" id="UP001469553">
    <property type="component" value="Unassembled WGS sequence"/>
</dbReference>
<comment type="caution">
    <text evidence="2">The sequence shown here is derived from an EMBL/GenBank/DDBJ whole genome shotgun (WGS) entry which is preliminary data.</text>
</comment>
<feature type="compositionally biased region" description="Basic and acidic residues" evidence="1">
    <location>
        <begin position="1"/>
        <end position="15"/>
    </location>
</feature>
<accession>A0ABV0ZJ86</accession>
<evidence type="ECO:0000256" key="1">
    <source>
        <dbReference type="SAM" id="MobiDB-lite"/>
    </source>
</evidence>
<gene>
    <name evidence="2" type="ORF">AMECASPLE_039300</name>
</gene>
<dbReference type="EMBL" id="JAHRIP010064488">
    <property type="protein sequence ID" value="MEQ2305581.1"/>
    <property type="molecule type" value="Genomic_DNA"/>
</dbReference>
<organism evidence="2 3">
    <name type="scientific">Ameca splendens</name>
    <dbReference type="NCBI Taxonomy" id="208324"/>
    <lineage>
        <taxon>Eukaryota</taxon>
        <taxon>Metazoa</taxon>
        <taxon>Chordata</taxon>
        <taxon>Craniata</taxon>
        <taxon>Vertebrata</taxon>
        <taxon>Euteleostomi</taxon>
        <taxon>Actinopterygii</taxon>
        <taxon>Neopterygii</taxon>
        <taxon>Teleostei</taxon>
        <taxon>Neoteleostei</taxon>
        <taxon>Acanthomorphata</taxon>
        <taxon>Ovalentaria</taxon>
        <taxon>Atherinomorphae</taxon>
        <taxon>Cyprinodontiformes</taxon>
        <taxon>Goodeidae</taxon>
        <taxon>Ameca</taxon>
    </lineage>
</organism>
<feature type="region of interest" description="Disordered" evidence="1">
    <location>
        <begin position="1"/>
        <end position="33"/>
    </location>
</feature>
<evidence type="ECO:0000313" key="2">
    <source>
        <dbReference type="EMBL" id="MEQ2305581.1"/>
    </source>
</evidence>
<evidence type="ECO:0000313" key="3">
    <source>
        <dbReference type="Proteomes" id="UP001469553"/>
    </source>
</evidence>
<reference evidence="2 3" key="1">
    <citation type="submission" date="2021-06" db="EMBL/GenBank/DDBJ databases">
        <authorList>
            <person name="Palmer J.M."/>
        </authorList>
    </citation>
    <scope>NUCLEOTIDE SEQUENCE [LARGE SCALE GENOMIC DNA]</scope>
    <source>
        <strain evidence="2 3">AS_MEX2019</strain>
        <tissue evidence="2">Muscle</tissue>
    </source>
</reference>
<keyword evidence="3" id="KW-1185">Reference proteome</keyword>